<dbReference type="RefSeq" id="XP_067823754.1">
    <property type="nucleotide sequence ID" value="XM_067964430.1"/>
</dbReference>
<dbReference type="GeneID" id="94350101"/>
<dbReference type="PANTHER" id="PTHR37067:SF3">
    <property type="entry name" value="PX DOMAIN-CONTAINING PROTEIN"/>
    <property type="match status" value="1"/>
</dbReference>
<evidence type="ECO:0000313" key="1">
    <source>
        <dbReference type="EMBL" id="TDH74256.1"/>
    </source>
</evidence>
<name>A0A976IM04_BRELC</name>
<dbReference type="EMBL" id="SHOA02000003">
    <property type="protein sequence ID" value="TDH74256.1"/>
    <property type="molecule type" value="Genomic_DNA"/>
</dbReference>
<proteinExistence type="predicted"/>
<gene>
    <name evidence="1" type="ORF">CCR75_006360</name>
</gene>
<accession>A0A976IM04</accession>
<dbReference type="OrthoDB" id="59953at2759"/>
<sequence length="819" mass="92284">MGTRSRTLKYLPGHELRFAIAPVSRNSATGDVDEAVCLFCKYFGREQRVGKKRKCASTVKYFRDSFRPDQYTQHHQLQHPTQWQLYKYLSDDEKLAFFPLTDKMTTASTDRGGTNNVIAEVLVPELHERGRCFDIKAAIVEIVAVIAVGMGPVEPTVQTRDRLMYEYMTHHHYEREPPSNCPRWDPPPNTFEKCYVVRNEPPMYRVVLYTKAQLDFVMELAAQGLSGTQIAASVKVLRRHHSVVCNDLSKPISKSSEKHATATEWQTSRVTNNMHPEFGEVQTSEIVRLGVAVSLNIISTFLEESWAFSLEFCTVVHAQSFSYLDLRVRFYNQIGGLRSAHLLAIPNSNNTCDLMMRNTLDRVLTVVLSDWKSKLLGISTTGSIPFSAHINKVVAHFQNVATRSVLYRTSNCVCQVQHIMRCFFSSIDDGQFFKTLKSMSAYVRQEPCVLSEIKTLPGFWDQLNIDAYGDSSPSVAIGREVDMLVAHASFLQLHLEAVSCSKSQLKVSVAWWAGLQVVQWITARTNAVFNVLEEHHVTIFQQATVITRLAEEFITNLQAQIFETKGLVSKRSSTDYISLDKRVSLSKTHLENFVTGSSEFARHGDTAIAQVTAERFANGAVNMIASLVELSVSLKQQCAACTTNRYDQSNVVTHVLPPVMPQDLACLSSDEFDEMLELHANMACADTDVNTIRKEHELLQHTFANNTNLKTMQGLCTKNTPFHVAWSLMDGRFKFLEALAGGLATVFSSHVVPIADKYNSDLVLCPKELDEARLMLADFELESALHGKQFPALAQLQEEMLERDIDQRVRKHQKTTISS</sequence>
<dbReference type="KEGG" id="blac:94350101"/>
<comment type="caution">
    <text evidence="1">The sequence shown here is derived from an EMBL/GenBank/DDBJ whole genome shotgun (WGS) entry which is preliminary data.</text>
</comment>
<keyword evidence="2" id="KW-1185">Reference proteome</keyword>
<reference evidence="1 2" key="1">
    <citation type="journal article" date="2021" name="Genome Biol.">
        <title>AFLAP: assembly-free linkage analysis pipeline using k-mers from genome sequencing data.</title>
        <authorList>
            <person name="Fletcher K."/>
            <person name="Zhang L."/>
            <person name="Gil J."/>
            <person name="Han R."/>
            <person name="Cavanaugh K."/>
            <person name="Michelmore R."/>
        </authorList>
    </citation>
    <scope>NUCLEOTIDE SEQUENCE [LARGE SCALE GENOMIC DNA]</scope>
    <source>
        <strain evidence="1 2">SF5</strain>
    </source>
</reference>
<protein>
    <submittedName>
        <fullName evidence="1">Uncharacterized protein</fullName>
    </submittedName>
</protein>
<evidence type="ECO:0000313" key="2">
    <source>
        <dbReference type="Proteomes" id="UP000294530"/>
    </source>
</evidence>
<dbReference type="Proteomes" id="UP000294530">
    <property type="component" value="Unassembled WGS sequence"/>
</dbReference>
<dbReference type="AlphaFoldDB" id="A0A976IM04"/>
<organism evidence="1 2">
    <name type="scientific">Bremia lactucae</name>
    <name type="common">Lettuce downy mildew</name>
    <dbReference type="NCBI Taxonomy" id="4779"/>
    <lineage>
        <taxon>Eukaryota</taxon>
        <taxon>Sar</taxon>
        <taxon>Stramenopiles</taxon>
        <taxon>Oomycota</taxon>
        <taxon>Peronosporomycetes</taxon>
        <taxon>Peronosporales</taxon>
        <taxon>Peronosporaceae</taxon>
        <taxon>Bremia</taxon>
    </lineage>
</organism>
<dbReference type="PANTHER" id="PTHR37067">
    <property type="entry name" value="PX DOMAIN-CONTAINING PROTEIN"/>
    <property type="match status" value="1"/>
</dbReference>